<feature type="domain" description="Activator of Hsp90 ATPase homologue 1/2-like C-terminal" evidence="2">
    <location>
        <begin position="12"/>
        <end position="143"/>
    </location>
</feature>
<protein>
    <submittedName>
        <fullName evidence="3">SRPBCC domain-containing protein</fullName>
    </submittedName>
</protein>
<proteinExistence type="inferred from homology"/>
<dbReference type="InterPro" id="IPR023393">
    <property type="entry name" value="START-like_dom_sf"/>
</dbReference>
<evidence type="ECO:0000259" key="2">
    <source>
        <dbReference type="Pfam" id="PF08327"/>
    </source>
</evidence>
<comment type="similarity">
    <text evidence="1">Belongs to the AHA1 family.</text>
</comment>
<dbReference type="Proteomes" id="UP000709959">
    <property type="component" value="Unassembled WGS sequence"/>
</dbReference>
<name>A0A936F232_9BACT</name>
<evidence type="ECO:0000313" key="4">
    <source>
        <dbReference type="Proteomes" id="UP000709959"/>
    </source>
</evidence>
<sequence length="152" mass="17115">MKRFQFSTLIQAPREVVWETVIGPVTYRIWTAAFTEGSYFEGTWAKGERMRFLAPGGQGMVSEIAESRPHEFISIKHLGEIKDGVEDTESEAVRSWAPCFETYTFTQAGDATELTVDMDMAESFEEYMTGVWPKALSQLKALCEARAANPQT</sequence>
<evidence type="ECO:0000313" key="3">
    <source>
        <dbReference type="EMBL" id="MBK8572468.1"/>
    </source>
</evidence>
<dbReference type="AlphaFoldDB" id="A0A936F232"/>
<evidence type="ECO:0000256" key="1">
    <source>
        <dbReference type="ARBA" id="ARBA00006817"/>
    </source>
</evidence>
<dbReference type="EMBL" id="JADKCH010000005">
    <property type="protein sequence ID" value="MBK8572468.1"/>
    <property type="molecule type" value="Genomic_DNA"/>
</dbReference>
<gene>
    <name evidence="3" type="ORF">IPN91_07400</name>
</gene>
<dbReference type="InterPro" id="IPR013538">
    <property type="entry name" value="ASHA1/2-like_C"/>
</dbReference>
<reference evidence="3 4" key="1">
    <citation type="submission" date="2020-10" db="EMBL/GenBank/DDBJ databases">
        <title>Connecting structure to function with the recovery of over 1000 high-quality activated sludge metagenome-assembled genomes encoding full-length rRNA genes using long-read sequencing.</title>
        <authorList>
            <person name="Singleton C.M."/>
            <person name="Petriglieri F."/>
            <person name="Kristensen J.M."/>
            <person name="Kirkegaard R.H."/>
            <person name="Michaelsen T.Y."/>
            <person name="Andersen M.H."/>
            <person name="Karst S.M."/>
            <person name="Dueholm M.S."/>
            <person name="Nielsen P.H."/>
            <person name="Albertsen M."/>
        </authorList>
    </citation>
    <scope>NUCLEOTIDE SEQUENCE [LARGE SCALE GENOMIC DNA]</scope>
    <source>
        <strain evidence="3">OdNE_18-Q3-R46-58_MAXAC.008</strain>
    </source>
</reference>
<organism evidence="3 4">
    <name type="scientific">Candidatus Geothrix odensensis</name>
    <dbReference type="NCBI Taxonomy" id="2954440"/>
    <lineage>
        <taxon>Bacteria</taxon>
        <taxon>Pseudomonadati</taxon>
        <taxon>Acidobacteriota</taxon>
        <taxon>Holophagae</taxon>
        <taxon>Holophagales</taxon>
        <taxon>Holophagaceae</taxon>
        <taxon>Geothrix</taxon>
    </lineage>
</organism>
<dbReference type="Gene3D" id="3.30.530.20">
    <property type="match status" value="1"/>
</dbReference>
<dbReference type="SUPFAM" id="SSF55961">
    <property type="entry name" value="Bet v1-like"/>
    <property type="match status" value="1"/>
</dbReference>
<comment type="caution">
    <text evidence="3">The sequence shown here is derived from an EMBL/GenBank/DDBJ whole genome shotgun (WGS) entry which is preliminary data.</text>
</comment>
<dbReference type="Pfam" id="PF08327">
    <property type="entry name" value="AHSA1"/>
    <property type="match status" value="1"/>
</dbReference>
<accession>A0A936F232</accession>